<name>A0A246FL16_9BACT</name>
<evidence type="ECO:0000259" key="4">
    <source>
        <dbReference type="Pfam" id="PF13205"/>
    </source>
</evidence>
<keyword evidence="1 3" id="KW-0732">Signal</keyword>
<evidence type="ECO:0000313" key="6">
    <source>
        <dbReference type="Proteomes" id="UP000197277"/>
    </source>
</evidence>
<feature type="region of interest" description="Disordered" evidence="2">
    <location>
        <begin position="30"/>
        <end position="50"/>
    </location>
</feature>
<gene>
    <name evidence="5" type="ORF">CDA63_08685</name>
</gene>
<feature type="domain" description="SbsA Ig-like" evidence="4">
    <location>
        <begin position="37"/>
        <end position="138"/>
    </location>
</feature>
<evidence type="ECO:0000256" key="2">
    <source>
        <dbReference type="SAM" id="MobiDB-lite"/>
    </source>
</evidence>
<accession>A0A246FL16</accession>
<sequence length="549" mass="59794">MRLAFSTRARFLVLLTTAAAGLGSCAAISSPEGGARDVTPPKLVSTTPANGARNVSGQSIRLEFSEQVQLKELAKNLIVAPVLDPGNPYKIREDRTSITLTFEKPFQPNTTYSFNFGEAISDITESNKADKVTVSFSTGAQLDSGSVRGSVVSLLSQEPAENVVVLLYPAADTSDIRRGQPTYLARTDKQGQFALNYLKEGQYRAYALADKNQNNRYEEPEAIGYRSGGELLTVRPGTDSLRFLLTKPDSRRPLISTQKSNPTDVRVSYNEGLLAASLTPLEPATAPATTLNESVLLTERNRTAVLFRSPALAEGRYLLAATDSAGNVGRDTITVKFADPPKVAPKPLPAYAVEGTPREVYRQGQVRFVFTEPVRLDPKKPVGTLAEDSVKRRPLRLPADGSLSADRTTLTLNLNTKAQKTVTFQLDSTAIRGVSGRSLGLPPLKLKVVDQTTTGTLSGPVKTTAKRYWVQLLDDKGQALQTLDTPQGSYRFDNLAPATYRLRVLIDTNQDGRWQGGDPELKAPPEPVILFPKPIQIRSNFDNVETLSF</sequence>
<protein>
    <recommendedName>
        <fullName evidence="4">SbsA Ig-like domain-containing protein</fullName>
    </recommendedName>
</protein>
<dbReference type="OrthoDB" id="9809989at2"/>
<organism evidence="5 6">
    <name type="scientific">Hymenobacter amundsenii</name>
    <dbReference type="NCBI Taxonomy" id="2006685"/>
    <lineage>
        <taxon>Bacteria</taxon>
        <taxon>Pseudomonadati</taxon>
        <taxon>Bacteroidota</taxon>
        <taxon>Cytophagia</taxon>
        <taxon>Cytophagales</taxon>
        <taxon>Hymenobacteraceae</taxon>
        <taxon>Hymenobacter</taxon>
    </lineage>
</organism>
<dbReference type="Gene3D" id="2.60.40.1120">
    <property type="entry name" value="Carboxypeptidase-like, regulatory domain"/>
    <property type="match status" value="1"/>
</dbReference>
<dbReference type="InterPro" id="IPR013784">
    <property type="entry name" value="Carb-bd-like_fold"/>
</dbReference>
<dbReference type="Pfam" id="PF13205">
    <property type="entry name" value="Big_5"/>
    <property type="match status" value="1"/>
</dbReference>
<dbReference type="InterPro" id="IPR032812">
    <property type="entry name" value="SbsA_Ig"/>
</dbReference>
<keyword evidence="6" id="KW-1185">Reference proteome</keyword>
<evidence type="ECO:0000256" key="1">
    <source>
        <dbReference type="ARBA" id="ARBA00022729"/>
    </source>
</evidence>
<evidence type="ECO:0000313" key="5">
    <source>
        <dbReference type="EMBL" id="OWP63447.1"/>
    </source>
</evidence>
<dbReference type="EMBL" id="NIRR01000011">
    <property type="protein sequence ID" value="OWP63447.1"/>
    <property type="molecule type" value="Genomic_DNA"/>
</dbReference>
<evidence type="ECO:0000256" key="3">
    <source>
        <dbReference type="SAM" id="SignalP"/>
    </source>
</evidence>
<proteinExistence type="predicted"/>
<dbReference type="RefSeq" id="WP_088464061.1">
    <property type="nucleotide sequence ID" value="NZ_NIRR01000011.1"/>
</dbReference>
<feature type="signal peptide" evidence="3">
    <location>
        <begin position="1"/>
        <end position="26"/>
    </location>
</feature>
<dbReference type="AlphaFoldDB" id="A0A246FL16"/>
<dbReference type="Proteomes" id="UP000197277">
    <property type="component" value="Unassembled WGS sequence"/>
</dbReference>
<feature type="chain" id="PRO_5012083184" description="SbsA Ig-like domain-containing protein" evidence="3">
    <location>
        <begin position="27"/>
        <end position="549"/>
    </location>
</feature>
<dbReference type="SUPFAM" id="SSF49452">
    <property type="entry name" value="Starch-binding domain-like"/>
    <property type="match status" value="1"/>
</dbReference>
<reference evidence="5 6" key="1">
    <citation type="submission" date="2017-06" db="EMBL/GenBank/DDBJ databases">
        <title>Hymenobacter amundsenii sp. nov. isolated from regoliths in Antarctica.</title>
        <authorList>
            <person name="Sedlacek I."/>
            <person name="Kralova S."/>
            <person name="Pantucek R."/>
            <person name="Svec P."/>
            <person name="Holochova P."/>
            <person name="Stankova E."/>
            <person name="Vrbovska V."/>
            <person name="Busse H.-J."/>
        </authorList>
    </citation>
    <scope>NUCLEOTIDE SEQUENCE [LARGE SCALE GENOMIC DNA]</scope>
    <source>
        <strain evidence="5 6">CCM 8682</strain>
    </source>
</reference>
<comment type="caution">
    <text evidence="5">The sequence shown here is derived from an EMBL/GenBank/DDBJ whole genome shotgun (WGS) entry which is preliminary data.</text>
</comment>
<dbReference type="PROSITE" id="PS51257">
    <property type="entry name" value="PROKAR_LIPOPROTEIN"/>
    <property type="match status" value="1"/>
</dbReference>
<dbReference type="GO" id="GO:0030246">
    <property type="term" value="F:carbohydrate binding"/>
    <property type="evidence" value="ECO:0007669"/>
    <property type="project" value="InterPro"/>
</dbReference>